<dbReference type="GO" id="GO:0000731">
    <property type="term" value="P:DNA synthesis involved in DNA repair"/>
    <property type="evidence" value="ECO:0007669"/>
    <property type="project" value="TreeGrafter"/>
</dbReference>
<feature type="domain" description="Endonuclease GajA/Old nuclease/RecF-like AAA" evidence="1">
    <location>
        <begin position="1"/>
        <end position="507"/>
    </location>
</feature>
<dbReference type="InterPro" id="IPR030974">
    <property type="entry name" value="Restrict_AAA"/>
</dbReference>
<name>A0A3D9C9D2_9FLAO</name>
<dbReference type="InterPro" id="IPR027417">
    <property type="entry name" value="P-loop_NTPase"/>
</dbReference>
<dbReference type="GO" id="GO:0006302">
    <property type="term" value="P:double-strand break repair"/>
    <property type="evidence" value="ECO:0007669"/>
    <property type="project" value="TreeGrafter"/>
</dbReference>
<dbReference type="AlphaFoldDB" id="A0A3D9C9D2"/>
<organism evidence="2 3">
    <name type="scientific">Chryseobacterium pennae</name>
    <dbReference type="NCBI Taxonomy" id="2258962"/>
    <lineage>
        <taxon>Bacteria</taxon>
        <taxon>Pseudomonadati</taxon>
        <taxon>Bacteroidota</taxon>
        <taxon>Flavobacteriia</taxon>
        <taxon>Flavobacteriales</taxon>
        <taxon>Weeksellaceae</taxon>
        <taxon>Chryseobacterium group</taxon>
        <taxon>Chryseobacterium</taxon>
    </lineage>
</organism>
<keyword evidence="3" id="KW-1185">Reference proteome</keyword>
<evidence type="ECO:0000313" key="3">
    <source>
        <dbReference type="Proteomes" id="UP000256686"/>
    </source>
</evidence>
<dbReference type="PANTHER" id="PTHR32182">
    <property type="entry name" value="DNA REPLICATION AND REPAIR PROTEIN RECF"/>
    <property type="match status" value="1"/>
</dbReference>
<comment type="caution">
    <text evidence="2">The sequence shown here is derived from an EMBL/GenBank/DDBJ whole genome shotgun (WGS) entry which is preliminary data.</text>
</comment>
<sequence>MKLLRLKLNDSFRSLHNGFEVDFLNEFYKSRAWDFMPYCLVGKNGCGKSNILELLAAIFYHIECIYLTNKPDGFDGEGELEKVHTGGFFAESCTPDAFEIEYLIPVPWKINKDDQPTDHNKIFEREETAHIQIIKKRKKAPIIKCLNKQRFDTENKLTLLNRREVKEILPDFVVGYSSGENEILSLPFFKMRFLNYDEYVNALREETGYSQPEGRFVYIDTQLSQAVFLTNFLMQEEKLLKPIYNTIGIEAITQFRIIINQDIKISKFQYLEKGVIEDGESDYNQSFELTELLKTKDISARDLMAIDKLQCCSTTQFFDSETNTLYLDYLIDRDIRDNNGEILQDQQGVQVGLSEMKKAFRAHFDNDPFALFRALQILLTLNLYDVSTETKVEVYMSESLYVNETVPILSSDKRIMRFKDFTVKKKGAVNEILSKSLSDGEHQFLHAMGICLLFKDSNSLFLLDEPETHFNPEWRAQFISTLKECLRQSSNQNMRDILLSSHSPFIISDSIEDNVLIFKRNKDKMITVERPDFNTFGASVNRITMDIFERDNTIGDLANSSVENFEIRHKNGEDPKELIKEINNTLGESVEKTILINRVKGFI</sequence>
<evidence type="ECO:0000259" key="1">
    <source>
        <dbReference type="Pfam" id="PF13175"/>
    </source>
</evidence>
<dbReference type="Pfam" id="PF13175">
    <property type="entry name" value="AAA_15"/>
    <property type="match status" value="1"/>
</dbReference>
<accession>A0A3D9C9D2</accession>
<dbReference type="Gene3D" id="3.40.50.300">
    <property type="entry name" value="P-loop containing nucleotide triphosphate hydrolases"/>
    <property type="match status" value="2"/>
</dbReference>
<protein>
    <submittedName>
        <fullName evidence="2">ABC transporter</fullName>
    </submittedName>
</protein>
<dbReference type="NCBIfam" id="TIGR04435">
    <property type="entry name" value="restrict_AAA_1"/>
    <property type="match status" value="2"/>
</dbReference>
<dbReference type="EMBL" id="QNVT01000009">
    <property type="protein sequence ID" value="REC62354.1"/>
    <property type="molecule type" value="Genomic_DNA"/>
</dbReference>
<dbReference type="Proteomes" id="UP000256686">
    <property type="component" value="Unassembled WGS sequence"/>
</dbReference>
<evidence type="ECO:0000313" key="2">
    <source>
        <dbReference type="EMBL" id="REC62354.1"/>
    </source>
</evidence>
<dbReference type="RefSeq" id="WP_115970925.1">
    <property type="nucleotide sequence ID" value="NZ_QNVT01000009.1"/>
</dbReference>
<reference evidence="3" key="1">
    <citation type="submission" date="2018-06" db="EMBL/GenBank/DDBJ databases">
        <authorList>
            <person name="Lum Nde A."/>
            <person name="Hugo C."/>
        </authorList>
    </citation>
    <scope>NUCLEOTIDE SEQUENCE [LARGE SCALE GENOMIC DNA]</scope>
    <source>
        <strain evidence="3">1_F178</strain>
    </source>
</reference>
<dbReference type="PANTHER" id="PTHR32182:SF25">
    <property type="entry name" value="SLR1056 PROTEIN"/>
    <property type="match status" value="1"/>
</dbReference>
<gene>
    <name evidence="2" type="ORF">DRF65_11625</name>
</gene>
<dbReference type="InterPro" id="IPR041685">
    <property type="entry name" value="AAA_GajA/Old/RecF-like"/>
</dbReference>
<dbReference type="SUPFAM" id="SSF52540">
    <property type="entry name" value="P-loop containing nucleoside triphosphate hydrolases"/>
    <property type="match status" value="2"/>
</dbReference>
<proteinExistence type="predicted"/>